<evidence type="ECO:0000256" key="2">
    <source>
        <dbReference type="ARBA" id="ARBA00010617"/>
    </source>
</evidence>
<evidence type="ECO:0000256" key="5">
    <source>
        <dbReference type="ARBA" id="ARBA00023002"/>
    </source>
</evidence>
<dbReference type="PRINTS" id="PR00463">
    <property type="entry name" value="EP450I"/>
</dbReference>
<evidence type="ECO:0000256" key="8">
    <source>
        <dbReference type="PIRSR" id="PIRSR602401-1"/>
    </source>
</evidence>
<keyword evidence="10" id="KW-0472">Membrane</keyword>
<reference evidence="12" key="2">
    <citation type="journal article" date="2018" name="BMC Genomics">
        <title>A manually annotated Actinidia chinensis var. chinensis (kiwifruit) genome highlights the challenges associated with draft genomes and gene prediction in plants.</title>
        <authorList>
            <person name="Pilkington S.M."/>
            <person name="Crowhurst R."/>
            <person name="Hilario E."/>
            <person name="Nardozza S."/>
            <person name="Fraser L."/>
            <person name="Peng Y."/>
            <person name="Gunaseelan K."/>
            <person name="Simpson R."/>
            <person name="Tahir J."/>
            <person name="Deroles S.C."/>
            <person name="Templeton K."/>
            <person name="Luo Z."/>
            <person name="Davy M."/>
            <person name="Cheng C."/>
            <person name="McNeilage M."/>
            <person name="Scaglione D."/>
            <person name="Liu Y."/>
            <person name="Zhang Q."/>
            <person name="Datson P."/>
            <person name="De Silva N."/>
            <person name="Gardiner S.E."/>
            <person name="Bassett H."/>
            <person name="Chagne D."/>
            <person name="McCallum J."/>
            <person name="Dzierzon H."/>
            <person name="Deng C."/>
            <person name="Wang Y.Y."/>
            <person name="Barron L."/>
            <person name="Manako K."/>
            <person name="Bowen J."/>
            <person name="Foster T.M."/>
            <person name="Erridge Z.A."/>
            <person name="Tiffin H."/>
            <person name="Waite C.N."/>
            <person name="Davies K.M."/>
            <person name="Grierson E.P."/>
            <person name="Laing W.A."/>
            <person name="Kirk R."/>
            <person name="Chen X."/>
            <person name="Wood M."/>
            <person name="Montefiori M."/>
            <person name="Brummell D.A."/>
            <person name="Schwinn K.E."/>
            <person name="Catanach A."/>
            <person name="Fullerton C."/>
            <person name="Li D."/>
            <person name="Meiyalaghan S."/>
            <person name="Nieuwenhuizen N."/>
            <person name="Read N."/>
            <person name="Prakash R."/>
            <person name="Hunter D."/>
            <person name="Zhang H."/>
            <person name="McKenzie M."/>
            <person name="Knabel M."/>
            <person name="Harris A."/>
            <person name="Allan A.C."/>
            <person name="Gleave A."/>
            <person name="Chen A."/>
            <person name="Janssen B.J."/>
            <person name="Plunkett B."/>
            <person name="Ampomah-Dwamena C."/>
            <person name="Voogd C."/>
            <person name="Leif D."/>
            <person name="Lafferty D."/>
            <person name="Souleyre E.J.F."/>
            <person name="Varkonyi-Gasic E."/>
            <person name="Gambi F."/>
            <person name="Hanley J."/>
            <person name="Yao J.L."/>
            <person name="Cheung J."/>
            <person name="David K.M."/>
            <person name="Warren B."/>
            <person name="Marsh K."/>
            <person name="Snowden K.C."/>
            <person name="Lin-Wang K."/>
            <person name="Brian L."/>
            <person name="Martinez-Sanchez M."/>
            <person name="Wang M."/>
            <person name="Ileperuma N."/>
            <person name="Macnee N."/>
            <person name="Campin R."/>
            <person name="McAtee P."/>
            <person name="Drummond R.S.M."/>
            <person name="Espley R.V."/>
            <person name="Ireland H.S."/>
            <person name="Wu R."/>
            <person name="Atkinson R.G."/>
            <person name="Karunairetnam S."/>
            <person name="Bulley S."/>
            <person name="Chunkath S."/>
            <person name="Hanley Z."/>
            <person name="Storey R."/>
            <person name="Thrimawithana A.H."/>
            <person name="Thomson S."/>
            <person name="David C."/>
            <person name="Testolin R."/>
            <person name="Huang H."/>
            <person name="Hellens R.P."/>
            <person name="Schaffer R.J."/>
        </authorList>
    </citation>
    <scope>NUCLEOTIDE SEQUENCE [LARGE SCALE GENOMIC DNA]</scope>
    <source>
        <strain evidence="12">cv. Red5</strain>
    </source>
</reference>
<evidence type="ECO:0000313" key="12">
    <source>
        <dbReference type="Proteomes" id="UP000241394"/>
    </source>
</evidence>
<evidence type="ECO:0000256" key="6">
    <source>
        <dbReference type="ARBA" id="ARBA00023004"/>
    </source>
</evidence>
<evidence type="ECO:0000256" key="7">
    <source>
        <dbReference type="ARBA" id="ARBA00023033"/>
    </source>
</evidence>
<dbReference type="Pfam" id="PF00067">
    <property type="entry name" value="p450"/>
    <property type="match status" value="1"/>
</dbReference>
<evidence type="ECO:0000256" key="3">
    <source>
        <dbReference type="ARBA" id="ARBA00022617"/>
    </source>
</evidence>
<protein>
    <submittedName>
        <fullName evidence="11">(S)-N-methylcoclaurine 3'-hydroxylase isozyme</fullName>
    </submittedName>
</protein>
<dbReference type="InterPro" id="IPR017972">
    <property type="entry name" value="Cyt_P450_CS"/>
</dbReference>
<comment type="similarity">
    <text evidence="2 9">Belongs to the cytochrome P450 family.</text>
</comment>
<organism evidence="11 12">
    <name type="scientific">Actinidia chinensis var. chinensis</name>
    <name type="common">Chinese soft-hair kiwi</name>
    <dbReference type="NCBI Taxonomy" id="1590841"/>
    <lineage>
        <taxon>Eukaryota</taxon>
        <taxon>Viridiplantae</taxon>
        <taxon>Streptophyta</taxon>
        <taxon>Embryophyta</taxon>
        <taxon>Tracheophyta</taxon>
        <taxon>Spermatophyta</taxon>
        <taxon>Magnoliopsida</taxon>
        <taxon>eudicotyledons</taxon>
        <taxon>Gunneridae</taxon>
        <taxon>Pentapetalae</taxon>
        <taxon>asterids</taxon>
        <taxon>Ericales</taxon>
        <taxon>Actinidiaceae</taxon>
        <taxon>Actinidia</taxon>
    </lineage>
</organism>
<dbReference type="SUPFAM" id="SSF48264">
    <property type="entry name" value="Cytochrome P450"/>
    <property type="match status" value="1"/>
</dbReference>
<keyword evidence="12" id="KW-1185">Reference proteome</keyword>
<dbReference type="PRINTS" id="PR00385">
    <property type="entry name" value="P450"/>
</dbReference>
<evidence type="ECO:0000313" key="11">
    <source>
        <dbReference type="EMBL" id="PSS33106.1"/>
    </source>
</evidence>
<reference evidence="11 12" key="1">
    <citation type="submission" date="2017-07" db="EMBL/GenBank/DDBJ databases">
        <title>An improved, manually edited Actinidia chinensis var. chinensis (kiwifruit) genome highlights the challenges associated with draft genomes and gene prediction in plants.</title>
        <authorList>
            <person name="Pilkington S."/>
            <person name="Crowhurst R."/>
            <person name="Hilario E."/>
            <person name="Nardozza S."/>
            <person name="Fraser L."/>
            <person name="Peng Y."/>
            <person name="Gunaseelan K."/>
            <person name="Simpson R."/>
            <person name="Tahir J."/>
            <person name="Deroles S."/>
            <person name="Templeton K."/>
            <person name="Luo Z."/>
            <person name="Davy M."/>
            <person name="Cheng C."/>
            <person name="Mcneilage M."/>
            <person name="Scaglione D."/>
            <person name="Liu Y."/>
            <person name="Zhang Q."/>
            <person name="Datson P."/>
            <person name="De Silva N."/>
            <person name="Gardiner S."/>
            <person name="Bassett H."/>
            <person name="Chagne D."/>
            <person name="Mccallum J."/>
            <person name="Dzierzon H."/>
            <person name="Deng C."/>
            <person name="Wang Y.-Y."/>
            <person name="Barron N."/>
            <person name="Manako K."/>
            <person name="Bowen J."/>
            <person name="Foster T."/>
            <person name="Erridge Z."/>
            <person name="Tiffin H."/>
            <person name="Waite C."/>
            <person name="Davies K."/>
            <person name="Grierson E."/>
            <person name="Laing W."/>
            <person name="Kirk R."/>
            <person name="Chen X."/>
            <person name="Wood M."/>
            <person name="Montefiori M."/>
            <person name="Brummell D."/>
            <person name="Schwinn K."/>
            <person name="Catanach A."/>
            <person name="Fullerton C."/>
            <person name="Li D."/>
            <person name="Meiyalaghan S."/>
            <person name="Nieuwenhuizen N."/>
            <person name="Read N."/>
            <person name="Prakash R."/>
            <person name="Hunter D."/>
            <person name="Zhang H."/>
            <person name="Mckenzie M."/>
            <person name="Knabel M."/>
            <person name="Harris A."/>
            <person name="Allan A."/>
            <person name="Chen A."/>
            <person name="Janssen B."/>
            <person name="Plunkett B."/>
            <person name="Dwamena C."/>
            <person name="Voogd C."/>
            <person name="Leif D."/>
            <person name="Lafferty D."/>
            <person name="Souleyre E."/>
            <person name="Varkonyi-Gasic E."/>
            <person name="Gambi F."/>
            <person name="Hanley J."/>
            <person name="Yao J.-L."/>
            <person name="Cheung J."/>
            <person name="David K."/>
            <person name="Warren B."/>
            <person name="Marsh K."/>
            <person name="Snowden K."/>
            <person name="Lin-Wang K."/>
            <person name="Brian L."/>
            <person name="Martinez-Sanchez M."/>
            <person name="Wang M."/>
            <person name="Ileperuma N."/>
            <person name="Macnee N."/>
            <person name="Campin R."/>
            <person name="Mcatee P."/>
            <person name="Drummond R."/>
            <person name="Espley R."/>
            <person name="Ireland H."/>
            <person name="Wu R."/>
            <person name="Atkinson R."/>
            <person name="Karunairetnam S."/>
            <person name="Bulley S."/>
            <person name="Chunkath S."/>
            <person name="Hanley Z."/>
            <person name="Storey R."/>
            <person name="Thrimawithana A."/>
            <person name="Thomson S."/>
            <person name="David C."/>
            <person name="Testolin R."/>
        </authorList>
    </citation>
    <scope>NUCLEOTIDE SEQUENCE [LARGE SCALE GENOMIC DNA]</scope>
    <source>
        <strain evidence="12">cv. Red5</strain>
        <tissue evidence="11">Young leaf</tissue>
    </source>
</reference>
<dbReference type="Proteomes" id="UP000241394">
    <property type="component" value="Chromosome LG3"/>
</dbReference>
<dbReference type="InterPro" id="IPR001128">
    <property type="entry name" value="Cyt_P450"/>
</dbReference>
<dbReference type="PROSITE" id="PS00086">
    <property type="entry name" value="CYTOCHROME_P450"/>
    <property type="match status" value="1"/>
</dbReference>
<keyword evidence="7 9" id="KW-0503">Monooxygenase</keyword>
<name>A0A2R6RSU7_ACTCC</name>
<dbReference type="PANTHER" id="PTHR47950">
    <property type="entry name" value="CYTOCHROME P450, FAMILY 76, SUBFAMILY C, POLYPEPTIDE 5-RELATED"/>
    <property type="match status" value="1"/>
</dbReference>
<keyword evidence="5 9" id="KW-0560">Oxidoreductase</keyword>
<keyword evidence="6 8" id="KW-0408">Iron</keyword>
<feature type="transmembrane region" description="Helical" evidence="10">
    <location>
        <begin position="30"/>
        <end position="54"/>
    </location>
</feature>
<dbReference type="InterPro" id="IPR002401">
    <property type="entry name" value="Cyt_P450_E_grp-I"/>
</dbReference>
<evidence type="ECO:0000256" key="4">
    <source>
        <dbReference type="ARBA" id="ARBA00022723"/>
    </source>
</evidence>
<evidence type="ECO:0000256" key="1">
    <source>
        <dbReference type="ARBA" id="ARBA00001971"/>
    </source>
</evidence>
<sequence>MQIRRDISISPFYIFHLWELSKAIKTTMNLMALIAGETSLFFPLIILPLLYVILLKLTTSSNKSPPLPPGPKPWPIVGSIFLLNKSLPHITFANLAQAHGPLMMLKVGAQPIIVGSSPAVAREILKIHDRALSGRPVPNPIQVEGSKFHNLSLGFMDECDDEWKRIRNVYKGEFFSSKILDAQTEVRENKIMELVRYVGSKEGQVVKIKEKATVVAINILSYAMFSRDLLDFEGKGMGEGIIGNIRRFAAIGGSPQLADIYPVLRGWDFQRMYKQLVDIFGKICSIWIDLVKERRNEPKARRDFANVLIELGFSDNQINALLMELFSAGIESSSATTEWVLTELMRNPEAMNKLRHELTKEITGDVTESHLARLPYLHACVKETLRLHPPGPLLLHHRAVETCQVMGYTIPKDCLVMVNMWAIARDPKIWDDPLSFRPERFLSSGLDYMGTDFEYLPFGSGRRFCPGQPLASRLVPLIIASLIYYFEWALPGNMDPAQINMSDTLDVTMLKKEPVCYP</sequence>
<proteinExistence type="inferred from homology"/>
<evidence type="ECO:0000256" key="10">
    <source>
        <dbReference type="SAM" id="Phobius"/>
    </source>
</evidence>
<dbReference type="EMBL" id="NKQK01000003">
    <property type="protein sequence ID" value="PSS33106.1"/>
    <property type="molecule type" value="Genomic_DNA"/>
</dbReference>
<gene>
    <name evidence="11" type="ORF">CEY00_Acc03492</name>
</gene>
<keyword evidence="10" id="KW-1133">Transmembrane helix</keyword>
<comment type="cofactor">
    <cofactor evidence="1 8">
        <name>heme</name>
        <dbReference type="ChEBI" id="CHEBI:30413"/>
    </cofactor>
</comment>
<dbReference type="PANTHER" id="PTHR47950:SF49">
    <property type="entry name" value="CYTOCHROME P450"/>
    <property type="match status" value="1"/>
</dbReference>
<dbReference type="AlphaFoldDB" id="A0A2R6RSU7"/>
<dbReference type="Gramene" id="PSS33106">
    <property type="protein sequence ID" value="PSS33106"/>
    <property type="gene ID" value="CEY00_Acc03492"/>
</dbReference>
<keyword evidence="10" id="KW-0812">Transmembrane</keyword>
<dbReference type="OrthoDB" id="6764281at2759"/>
<keyword evidence="3 8" id="KW-0349">Heme</keyword>
<keyword evidence="4 8" id="KW-0479">Metal-binding</keyword>
<dbReference type="GO" id="GO:0004497">
    <property type="term" value="F:monooxygenase activity"/>
    <property type="evidence" value="ECO:0007669"/>
    <property type="project" value="UniProtKB-KW"/>
</dbReference>
<dbReference type="InterPro" id="IPR036396">
    <property type="entry name" value="Cyt_P450_sf"/>
</dbReference>
<evidence type="ECO:0000256" key="9">
    <source>
        <dbReference type="RuleBase" id="RU000461"/>
    </source>
</evidence>
<comment type="caution">
    <text evidence="11">The sequence shown here is derived from an EMBL/GenBank/DDBJ whole genome shotgun (WGS) entry which is preliminary data.</text>
</comment>
<dbReference type="GO" id="GO:0020037">
    <property type="term" value="F:heme binding"/>
    <property type="evidence" value="ECO:0007669"/>
    <property type="project" value="InterPro"/>
</dbReference>
<accession>A0A2R6RSU7</accession>
<dbReference type="Gene3D" id="1.10.630.10">
    <property type="entry name" value="Cytochrome P450"/>
    <property type="match status" value="1"/>
</dbReference>
<dbReference type="GO" id="GO:0005506">
    <property type="term" value="F:iron ion binding"/>
    <property type="evidence" value="ECO:0007669"/>
    <property type="project" value="InterPro"/>
</dbReference>
<dbReference type="InParanoid" id="A0A2R6RSU7"/>
<feature type="binding site" description="axial binding residue" evidence="8">
    <location>
        <position position="465"/>
    </location>
    <ligand>
        <name>heme</name>
        <dbReference type="ChEBI" id="CHEBI:30413"/>
    </ligand>
    <ligandPart>
        <name>Fe</name>
        <dbReference type="ChEBI" id="CHEBI:18248"/>
    </ligandPart>
</feature>
<dbReference type="GO" id="GO:0016705">
    <property type="term" value="F:oxidoreductase activity, acting on paired donors, with incorporation or reduction of molecular oxygen"/>
    <property type="evidence" value="ECO:0007669"/>
    <property type="project" value="InterPro"/>
</dbReference>
<dbReference type="FunFam" id="1.10.630.10:FF:000126">
    <property type="entry name" value="Predicted protein"/>
    <property type="match status" value="1"/>
</dbReference>
<dbReference type="OMA" id="SECNERW"/>
<dbReference type="STRING" id="1590841.A0A2R6RSU7"/>